<accession>A0A119D109</accession>
<evidence type="ECO:0000313" key="2">
    <source>
        <dbReference type="Proteomes" id="UP000055702"/>
    </source>
</evidence>
<organism evidence="1">
    <name type="scientific">Shewanella frigidimarina</name>
    <dbReference type="NCBI Taxonomy" id="56812"/>
    <lineage>
        <taxon>Bacteria</taxon>
        <taxon>Pseudomonadati</taxon>
        <taxon>Pseudomonadota</taxon>
        <taxon>Gammaproteobacteria</taxon>
        <taxon>Alteromonadales</taxon>
        <taxon>Shewanellaceae</taxon>
        <taxon>Shewanella</taxon>
    </lineage>
</organism>
<dbReference type="EMBL" id="LRDC01000001">
    <property type="protein sequence ID" value="KVX03757.1"/>
    <property type="molecule type" value="Genomic_DNA"/>
</dbReference>
<protein>
    <submittedName>
        <fullName evidence="1">Zinc-binding protein</fullName>
    </submittedName>
</protein>
<dbReference type="Proteomes" id="UP000055702">
    <property type="component" value="Unassembled WGS sequence"/>
</dbReference>
<dbReference type="Pfam" id="PF08859">
    <property type="entry name" value="DGC"/>
    <property type="match status" value="1"/>
</dbReference>
<gene>
    <name evidence="1" type="ORF">AWJ07_03080</name>
</gene>
<dbReference type="AlphaFoldDB" id="A0A119D109"/>
<sequence>MTIINTDKPLVYSCSGCSNVAQLANDLAIKLNSMGIAEMSCISGVGGNIRPLVKLAKSGRPIIALDGCPLSCVAACLAQHGIKATHHLELTRAMNLQKRPNEQCTNIDLNKALTMIISTINT</sequence>
<dbReference type="InterPro" id="IPR014958">
    <property type="entry name" value="DGC"/>
</dbReference>
<proteinExistence type="predicted"/>
<evidence type="ECO:0000313" key="1">
    <source>
        <dbReference type="EMBL" id="KVX03757.1"/>
    </source>
</evidence>
<reference evidence="1 2" key="1">
    <citation type="submission" date="2016-01" db="EMBL/GenBank/DDBJ databases">
        <title>Draft genome of the antarctic isolate Shewanella frigidimarina Ag06-30.</title>
        <authorList>
            <person name="Parmeciano Di Noto G."/>
            <person name="Vazquez S."/>
            <person name="Mac Cormack W."/>
            <person name="Iriarte A."/>
            <person name="Quiroga C."/>
        </authorList>
    </citation>
    <scope>NUCLEOTIDE SEQUENCE [LARGE SCALE GENOMIC DNA]</scope>
    <source>
        <strain evidence="1 2">Ag06-30</strain>
    </source>
</reference>
<name>A0A119D109_SHEFR</name>
<comment type="caution">
    <text evidence="1">The sequence shown here is derived from an EMBL/GenBank/DDBJ whole genome shotgun (WGS) entry which is preliminary data.</text>
</comment>
<dbReference type="PIRSF" id="PIRSF037181">
    <property type="entry name" value="DGC"/>
    <property type="match status" value="1"/>
</dbReference>